<feature type="transmembrane region" description="Helical" evidence="2">
    <location>
        <begin position="224"/>
        <end position="242"/>
    </location>
</feature>
<proteinExistence type="predicted"/>
<dbReference type="Pfam" id="PF19700">
    <property type="entry name" value="DUF6198"/>
    <property type="match status" value="1"/>
</dbReference>
<dbReference type="RefSeq" id="WP_007744639.1">
    <property type="nucleotide sequence ID" value="NZ_CM001398.1"/>
</dbReference>
<feature type="transmembrane region" description="Helical" evidence="2">
    <location>
        <begin position="191"/>
        <end position="218"/>
    </location>
</feature>
<keyword evidence="4" id="KW-1185">Reference proteome</keyword>
<dbReference type="InterPro" id="IPR038750">
    <property type="entry name" value="YczE/YyaS-like"/>
</dbReference>
<dbReference type="EMBL" id="AFVZ01000001">
    <property type="protein sequence ID" value="EHN58394.1"/>
    <property type="molecule type" value="Genomic_DNA"/>
</dbReference>
<accession>G9WIU5</accession>
<evidence type="ECO:0000256" key="1">
    <source>
        <dbReference type="SAM" id="MobiDB-lite"/>
    </source>
</evidence>
<sequence length="260" mass="28450">MTRPGVPRPQNKPDAASASFHTTSTTASTASLIAYFAISIVINSAGNVLTLVTSAKIHPSYLGAAYWTAATANFGNALHWNLFWSFIIIGLMTIVLNALLVGHWSWQRALGNLLFMLPFSALIQVFADFFNGVYPFFAGLPAAHSPAMIIFYICLNFFGDALIGIAISIYQRVNLILHPADDLMQILRFKYLKGHAATAMWVSYLPPTILTVIALIISHQFTNFGLGTIFALLFQGGITGAADKIVFPRLHHRAIHVSQN</sequence>
<feature type="transmembrane region" description="Helical" evidence="2">
    <location>
        <begin position="149"/>
        <end position="170"/>
    </location>
</feature>
<comment type="caution">
    <text evidence="3">The sequence shown here is derived from an EMBL/GenBank/DDBJ whole genome shotgun (WGS) entry which is preliminary data.</text>
</comment>
<organism evidence="3 4">
    <name type="scientific">Oenococcus kitaharae DSM 17330</name>
    <dbReference type="NCBI Taxonomy" id="1045004"/>
    <lineage>
        <taxon>Bacteria</taxon>
        <taxon>Bacillati</taxon>
        <taxon>Bacillota</taxon>
        <taxon>Bacilli</taxon>
        <taxon>Lactobacillales</taxon>
        <taxon>Lactobacillaceae</taxon>
        <taxon>Oenococcus</taxon>
    </lineage>
</organism>
<evidence type="ECO:0008006" key="5">
    <source>
        <dbReference type="Google" id="ProtNLM"/>
    </source>
</evidence>
<gene>
    <name evidence="3" type="ORF">OKIT_0269</name>
</gene>
<feature type="transmembrane region" description="Helical" evidence="2">
    <location>
        <begin position="113"/>
        <end position="137"/>
    </location>
</feature>
<protein>
    <recommendedName>
        <fullName evidence="5">Fructose permease</fullName>
    </recommendedName>
</protein>
<feature type="region of interest" description="Disordered" evidence="1">
    <location>
        <begin position="1"/>
        <end position="20"/>
    </location>
</feature>
<evidence type="ECO:0000256" key="2">
    <source>
        <dbReference type="SAM" id="Phobius"/>
    </source>
</evidence>
<keyword evidence="2" id="KW-0472">Membrane</keyword>
<dbReference type="PATRIC" id="fig|1045004.4.peg.271"/>
<feature type="transmembrane region" description="Helical" evidence="2">
    <location>
        <begin position="82"/>
        <end position="101"/>
    </location>
</feature>
<feature type="transmembrane region" description="Helical" evidence="2">
    <location>
        <begin position="32"/>
        <end position="52"/>
    </location>
</feature>
<dbReference type="AlphaFoldDB" id="G9WIU5"/>
<keyword evidence="2" id="KW-1133">Transmembrane helix</keyword>
<keyword evidence="2" id="KW-0812">Transmembrane</keyword>
<name>G9WIU5_9LACO</name>
<dbReference type="HOGENOM" id="CLU_110210_0_0_9"/>
<dbReference type="eggNOG" id="COG2364">
    <property type="taxonomic scope" value="Bacteria"/>
</dbReference>
<reference evidence="3 4" key="1">
    <citation type="journal article" date="2012" name="PLoS ONE">
        <title>Functional divergence in the genus oenococcus as predicted by genome sequencing of the newly-described species, Oenococcus kitaharae.</title>
        <authorList>
            <person name="Borneman A.R."/>
            <person name="McCarthy J.M."/>
            <person name="Chambers P.J."/>
            <person name="Bartowsky E.J."/>
        </authorList>
    </citation>
    <scope>NUCLEOTIDE SEQUENCE [LARGE SCALE GENOMIC DNA]</scope>
    <source>
        <strain evidence="4">DSM17330</strain>
    </source>
</reference>
<dbReference type="Proteomes" id="UP000004959">
    <property type="component" value="Chromosome"/>
</dbReference>
<evidence type="ECO:0000313" key="4">
    <source>
        <dbReference type="Proteomes" id="UP000004959"/>
    </source>
</evidence>
<evidence type="ECO:0000313" key="3">
    <source>
        <dbReference type="EMBL" id="EHN58394.1"/>
    </source>
</evidence>